<gene>
    <name evidence="11" type="primary">LOC111101837</name>
</gene>
<proteinExistence type="predicted"/>
<accession>A0A8B8AF99</accession>
<protein>
    <submittedName>
        <fullName evidence="11">5-hydroxytryptamine receptor 2B-like</fullName>
    </submittedName>
</protein>
<evidence type="ECO:0000259" key="9">
    <source>
        <dbReference type="PROSITE" id="PS50262"/>
    </source>
</evidence>
<keyword evidence="2 8" id="KW-0812">Transmembrane</keyword>
<evidence type="ECO:0000313" key="10">
    <source>
        <dbReference type="Proteomes" id="UP000694844"/>
    </source>
</evidence>
<dbReference type="PROSITE" id="PS50262">
    <property type="entry name" value="G_PROTEIN_RECEP_F1_2"/>
    <property type="match status" value="1"/>
</dbReference>
<evidence type="ECO:0000256" key="7">
    <source>
        <dbReference type="ARBA" id="ARBA00023224"/>
    </source>
</evidence>
<dbReference type="GO" id="GO:0016020">
    <property type="term" value="C:membrane"/>
    <property type="evidence" value="ECO:0007669"/>
    <property type="project" value="UniProtKB-SubCell"/>
</dbReference>
<dbReference type="KEGG" id="cvn:111101837"/>
<feature type="transmembrane region" description="Helical" evidence="8">
    <location>
        <begin position="361"/>
        <end position="385"/>
    </location>
</feature>
<keyword evidence="5 8" id="KW-0472">Membrane</keyword>
<dbReference type="InterPro" id="IPR017452">
    <property type="entry name" value="GPCR_Rhodpsn_7TM"/>
</dbReference>
<feature type="transmembrane region" description="Helical" evidence="8">
    <location>
        <begin position="147"/>
        <end position="169"/>
    </location>
</feature>
<dbReference type="Pfam" id="PF00001">
    <property type="entry name" value="7tm_1"/>
    <property type="match status" value="1"/>
</dbReference>
<dbReference type="OrthoDB" id="6142583at2759"/>
<evidence type="ECO:0000256" key="5">
    <source>
        <dbReference type="ARBA" id="ARBA00023136"/>
    </source>
</evidence>
<feature type="transmembrane region" description="Helical" evidence="8">
    <location>
        <begin position="67"/>
        <end position="88"/>
    </location>
</feature>
<reference evidence="10" key="1">
    <citation type="submission" date="2024-06" db="UniProtKB">
        <authorList>
            <consortium name="RefSeq"/>
        </authorList>
    </citation>
    <scope>NUCLEOTIDE SEQUENCE [LARGE SCALE GENOMIC DNA]</scope>
</reference>
<dbReference type="RefSeq" id="XP_022290167.1">
    <property type="nucleotide sequence ID" value="XM_022434459.1"/>
</dbReference>
<evidence type="ECO:0000256" key="3">
    <source>
        <dbReference type="ARBA" id="ARBA00022989"/>
    </source>
</evidence>
<dbReference type="GeneID" id="111101837"/>
<keyword evidence="3 8" id="KW-1133">Transmembrane helix</keyword>
<evidence type="ECO:0000256" key="2">
    <source>
        <dbReference type="ARBA" id="ARBA00022692"/>
    </source>
</evidence>
<dbReference type="PANTHER" id="PTHR24238">
    <property type="entry name" value="G-PROTEIN COUPLED RECEPTOR"/>
    <property type="match status" value="1"/>
</dbReference>
<feature type="transmembrane region" description="Helical" evidence="8">
    <location>
        <begin position="35"/>
        <end position="55"/>
    </location>
</feature>
<dbReference type="PANTHER" id="PTHR24238:SF47">
    <property type="entry name" value="ECDYSTEROIDS_DOPAMINE RECEPTOR-RELATED"/>
    <property type="match status" value="1"/>
</dbReference>
<feature type="transmembrane region" description="Helical" evidence="8">
    <location>
        <begin position="108"/>
        <end position="126"/>
    </location>
</feature>
<organism evidence="10 11">
    <name type="scientific">Crassostrea virginica</name>
    <name type="common">Eastern oyster</name>
    <dbReference type="NCBI Taxonomy" id="6565"/>
    <lineage>
        <taxon>Eukaryota</taxon>
        <taxon>Metazoa</taxon>
        <taxon>Spiralia</taxon>
        <taxon>Lophotrochozoa</taxon>
        <taxon>Mollusca</taxon>
        <taxon>Bivalvia</taxon>
        <taxon>Autobranchia</taxon>
        <taxon>Pteriomorphia</taxon>
        <taxon>Ostreida</taxon>
        <taxon>Ostreoidea</taxon>
        <taxon>Ostreidae</taxon>
        <taxon>Crassostrea</taxon>
    </lineage>
</organism>
<keyword evidence="7" id="KW-0807">Transducer</keyword>
<comment type="subcellular location">
    <subcellularLocation>
        <location evidence="1">Membrane</location>
        <topology evidence="1">Multi-pass membrane protein</topology>
    </subcellularLocation>
</comment>
<dbReference type="Gene3D" id="1.20.1070.10">
    <property type="entry name" value="Rhodopsin 7-helix transmembrane proteins"/>
    <property type="match status" value="1"/>
</dbReference>
<evidence type="ECO:0000256" key="4">
    <source>
        <dbReference type="ARBA" id="ARBA00023040"/>
    </source>
</evidence>
<reference evidence="11" key="2">
    <citation type="submission" date="2025-08" db="UniProtKB">
        <authorList>
            <consortium name="RefSeq"/>
        </authorList>
    </citation>
    <scope>IDENTIFICATION</scope>
    <source>
        <tissue evidence="11">Whole sample</tissue>
    </source>
</reference>
<dbReference type="Proteomes" id="UP000694844">
    <property type="component" value="Chromosome 1"/>
</dbReference>
<keyword evidence="6" id="KW-0675">Receptor</keyword>
<evidence type="ECO:0000256" key="8">
    <source>
        <dbReference type="SAM" id="Phobius"/>
    </source>
</evidence>
<feature type="transmembrane region" description="Helical" evidence="8">
    <location>
        <begin position="320"/>
        <end position="341"/>
    </location>
</feature>
<dbReference type="InterPro" id="IPR000276">
    <property type="entry name" value="GPCR_Rhodpsn"/>
</dbReference>
<keyword evidence="10" id="KW-1185">Reference proteome</keyword>
<feature type="transmembrane region" description="Helical" evidence="8">
    <location>
        <begin position="199"/>
        <end position="222"/>
    </location>
</feature>
<sequence>MKMEWSNQTTVKSAEPFSLQRINAEEAARHQVNTVLLSILLGVGVIGNSIVILTYHFRMKNKRDDRYFIPCLAVTNMLACVSASVLFVTLNTFPVMFTSAVLCKSLNFVTRMTCVESLIILLIISIQRYKKICTRGRSRLSLFWKRLFIVISVITSVIISIPTLFFFGIKIRVNPSHNITEFHCDHVIYNNSEKYGLNIYLGFIGLFFVGIVVSITVIYTMIGKRIHAKIQPPQTKSTLATSSDTLNYNSLLKYSKSDSNLNGRLESRIVEDSDDGILHKFTEKNGDHVFRSKSEAGKRKYTVSEVKKARSGLGIFVFRYYYMFVSISLVTTISFIPPILILTLEAADAFVVNNITSDFGFNVILILRRSYLFSYVINPFMFGLFDTTFRKALVEVFRQLRFSSHS</sequence>
<keyword evidence="4" id="KW-0297">G-protein coupled receptor</keyword>
<dbReference type="SUPFAM" id="SSF81321">
    <property type="entry name" value="Family A G protein-coupled receptor-like"/>
    <property type="match status" value="1"/>
</dbReference>
<name>A0A8B8AF99_CRAVI</name>
<dbReference type="AlphaFoldDB" id="A0A8B8AF99"/>
<dbReference type="GO" id="GO:0004930">
    <property type="term" value="F:G protein-coupled receptor activity"/>
    <property type="evidence" value="ECO:0007669"/>
    <property type="project" value="UniProtKB-KW"/>
</dbReference>
<evidence type="ECO:0000313" key="11">
    <source>
        <dbReference type="RefSeq" id="XP_022290167.1"/>
    </source>
</evidence>
<feature type="domain" description="G-protein coupled receptors family 1 profile" evidence="9">
    <location>
        <begin position="47"/>
        <end position="382"/>
    </location>
</feature>
<evidence type="ECO:0000256" key="6">
    <source>
        <dbReference type="ARBA" id="ARBA00023170"/>
    </source>
</evidence>
<dbReference type="PRINTS" id="PR00237">
    <property type="entry name" value="GPCRRHODOPSN"/>
</dbReference>
<evidence type="ECO:0000256" key="1">
    <source>
        <dbReference type="ARBA" id="ARBA00004141"/>
    </source>
</evidence>